<dbReference type="GO" id="GO:0009279">
    <property type="term" value="C:cell outer membrane"/>
    <property type="evidence" value="ECO:0007669"/>
    <property type="project" value="UniProtKB-SubCell"/>
</dbReference>
<dbReference type="Pfam" id="PF07980">
    <property type="entry name" value="SusD_RagB"/>
    <property type="match status" value="1"/>
</dbReference>
<feature type="signal peptide" evidence="6">
    <location>
        <begin position="1"/>
        <end position="22"/>
    </location>
</feature>
<organism evidence="9 10">
    <name type="scientific">Maribacter luteus</name>
    <dbReference type="NCBI Taxonomy" id="2594478"/>
    <lineage>
        <taxon>Bacteria</taxon>
        <taxon>Pseudomonadati</taxon>
        <taxon>Bacteroidota</taxon>
        <taxon>Flavobacteriia</taxon>
        <taxon>Flavobacteriales</taxon>
        <taxon>Flavobacteriaceae</taxon>
        <taxon>Maribacter</taxon>
    </lineage>
</organism>
<evidence type="ECO:0000313" key="9">
    <source>
        <dbReference type="EMBL" id="MRX66235.1"/>
    </source>
</evidence>
<evidence type="ECO:0000259" key="8">
    <source>
        <dbReference type="Pfam" id="PF14322"/>
    </source>
</evidence>
<dbReference type="EMBL" id="WKJH01000030">
    <property type="protein sequence ID" value="MRX66235.1"/>
    <property type="molecule type" value="Genomic_DNA"/>
</dbReference>
<keyword evidence="10" id="KW-1185">Reference proteome</keyword>
<dbReference type="Gene3D" id="1.25.40.390">
    <property type="match status" value="1"/>
</dbReference>
<evidence type="ECO:0000256" key="3">
    <source>
        <dbReference type="ARBA" id="ARBA00022729"/>
    </source>
</evidence>
<dbReference type="PROSITE" id="PS51257">
    <property type="entry name" value="PROKAR_LIPOPROTEIN"/>
    <property type="match status" value="1"/>
</dbReference>
<accession>A0A6I2MU83</accession>
<feature type="chain" id="PRO_5026190971" evidence="6">
    <location>
        <begin position="23"/>
        <end position="505"/>
    </location>
</feature>
<comment type="caution">
    <text evidence="9">The sequence shown here is derived from an EMBL/GenBank/DDBJ whole genome shotgun (WGS) entry which is preliminary data.</text>
</comment>
<gene>
    <name evidence="9" type="ORF">GJ691_18930</name>
</gene>
<evidence type="ECO:0000256" key="2">
    <source>
        <dbReference type="ARBA" id="ARBA00006275"/>
    </source>
</evidence>
<evidence type="ECO:0000256" key="6">
    <source>
        <dbReference type="SAM" id="SignalP"/>
    </source>
</evidence>
<dbReference type="SUPFAM" id="SSF48452">
    <property type="entry name" value="TPR-like"/>
    <property type="match status" value="1"/>
</dbReference>
<dbReference type="RefSeq" id="WP_154369844.1">
    <property type="nucleotide sequence ID" value="NZ_CANMYZ010000006.1"/>
</dbReference>
<feature type="domain" description="RagB/SusD" evidence="7">
    <location>
        <begin position="256"/>
        <end position="498"/>
    </location>
</feature>
<name>A0A6I2MU83_9FLAO</name>
<evidence type="ECO:0000256" key="5">
    <source>
        <dbReference type="ARBA" id="ARBA00023237"/>
    </source>
</evidence>
<dbReference type="Pfam" id="PF14322">
    <property type="entry name" value="SusD-like_3"/>
    <property type="match status" value="1"/>
</dbReference>
<evidence type="ECO:0000256" key="4">
    <source>
        <dbReference type="ARBA" id="ARBA00023136"/>
    </source>
</evidence>
<protein>
    <submittedName>
        <fullName evidence="9">RagB/SusD family nutrient uptake outer membrane protein</fullName>
    </submittedName>
</protein>
<comment type="similarity">
    <text evidence="2">Belongs to the SusD family.</text>
</comment>
<sequence>MKKQIKKALMLLTVILVMVSCSDDFTELRSENSLCVDCLPPGASPYEGIQNGLYTKGWFDYNFKGMITQGDTYAGNVWANDGEFRPFAEASVLNDNAVLNSNWTALFSVVNQSNSLMQDLIRDKDNIPEDAYDQGIGVSKFMRATAYYYLVRIWGPVPIFDENSDGINSKRNLESDVYKFIEMDLADAAEKLTTEPKTGRIGKYSAMGMLAKVKLNLKKYDEAADLCRGVIQSGKFDLLEDYGNLFNNPNYNNSIESLFSLQWTVNCNEWGTQNTEQAFIVPSGSGITGGGDGWGSYMPTIDLPGLYEDGDKRRKPSIMIEGDVYPELLSKKGGYTFNKLPSQTALNFRKYIVGSADDGYNVCFMRTDQNTNMLRYADVLLMMAEAKLGANASTSDSEALSAFNRVRSRAGLSSVSTITQASLFKERRIEFLLEGQYYFDLQRRNRADALAEIAAQERGFYGDDARTELVSIKITPTDDFFTMPLPSGAISINENLTAEPVPFNF</sequence>
<proteinExistence type="inferred from homology"/>
<keyword evidence="4" id="KW-0472">Membrane</keyword>
<dbReference type="InterPro" id="IPR011990">
    <property type="entry name" value="TPR-like_helical_dom_sf"/>
</dbReference>
<comment type="subcellular location">
    <subcellularLocation>
        <location evidence="1">Cell outer membrane</location>
    </subcellularLocation>
</comment>
<evidence type="ECO:0000313" key="10">
    <source>
        <dbReference type="Proteomes" id="UP000443153"/>
    </source>
</evidence>
<feature type="domain" description="SusD-like N-terminal" evidence="8">
    <location>
        <begin position="70"/>
        <end position="215"/>
    </location>
</feature>
<reference evidence="9 10" key="1">
    <citation type="submission" date="2019-11" db="EMBL/GenBank/DDBJ databases">
        <title>Maribacter lutea sp. nov., a marine bacterium isolated from intertidal sand.</title>
        <authorList>
            <person name="Liu A."/>
        </authorList>
    </citation>
    <scope>NUCLEOTIDE SEQUENCE [LARGE SCALE GENOMIC DNA]</scope>
    <source>
        <strain evidence="9 10">RZ05</strain>
    </source>
</reference>
<evidence type="ECO:0000259" key="7">
    <source>
        <dbReference type="Pfam" id="PF07980"/>
    </source>
</evidence>
<evidence type="ECO:0000256" key="1">
    <source>
        <dbReference type="ARBA" id="ARBA00004442"/>
    </source>
</evidence>
<dbReference type="Proteomes" id="UP000443153">
    <property type="component" value="Unassembled WGS sequence"/>
</dbReference>
<dbReference type="InterPro" id="IPR012944">
    <property type="entry name" value="SusD_RagB_dom"/>
</dbReference>
<dbReference type="InterPro" id="IPR033985">
    <property type="entry name" value="SusD-like_N"/>
</dbReference>
<dbReference type="AlphaFoldDB" id="A0A6I2MU83"/>
<keyword evidence="3 6" id="KW-0732">Signal</keyword>
<dbReference type="OrthoDB" id="5694214at2"/>
<keyword evidence="5" id="KW-0998">Cell outer membrane</keyword>